<feature type="transmembrane region" description="Helical" evidence="1">
    <location>
        <begin position="21"/>
        <end position="47"/>
    </location>
</feature>
<proteinExistence type="predicted"/>
<feature type="transmembrane region" description="Helical" evidence="1">
    <location>
        <begin position="200"/>
        <end position="219"/>
    </location>
</feature>
<reference evidence="2" key="1">
    <citation type="submission" date="2020-02" db="EMBL/GenBank/DDBJ databases">
        <authorList>
            <person name="Meier V. D."/>
        </authorList>
    </citation>
    <scope>NUCLEOTIDE SEQUENCE</scope>
    <source>
        <strain evidence="2">AVDCRST_MAG87</strain>
    </source>
</reference>
<keyword evidence="1" id="KW-1133">Transmembrane helix</keyword>
<keyword evidence="1" id="KW-0812">Transmembrane</keyword>
<name>A0A6J4V0J3_9BACT</name>
<evidence type="ECO:0000313" key="2">
    <source>
        <dbReference type="EMBL" id="CAA9565056.1"/>
    </source>
</evidence>
<dbReference type="PANTHER" id="PTHR36833">
    <property type="entry name" value="SLR0610 PROTEIN-RELATED"/>
    <property type="match status" value="1"/>
</dbReference>
<evidence type="ECO:0000256" key="1">
    <source>
        <dbReference type="SAM" id="Phobius"/>
    </source>
</evidence>
<gene>
    <name evidence="2" type="ORF">AVDCRST_MAG87-1881</name>
</gene>
<feature type="transmembrane region" description="Helical" evidence="1">
    <location>
        <begin position="62"/>
        <end position="79"/>
    </location>
</feature>
<dbReference type="Pfam" id="PF06182">
    <property type="entry name" value="ABC2_membrane_6"/>
    <property type="match status" value="1"/>
</dbReference>
<dbReference type="EMBL" id="CADCWJ010000421">
    <property type="protein sequence ID" value="CAA9565056.1"/>
    <property type="molecule type" value="Genomic_DNA"/>
</dbReference>
<feature type="transmembrane region" description="Helical" evidence="1">
    <location>
        <begin position="117"/>
        <end position="137"/>
    </location>
</feature>
<organism evidence="2">
    <name type="scientific">uncultured Thermomicrobiales bacterium</name>
    <dbReference type="NCBI Taxonomy" id="1645740"/>
    <lineage>
        <taxon>Bacteria</taxon>
        <taxon>Pseudomonadati</taxon>
        <taxon>Thermomicrobiota</taxon>
        <taxon>Thermomicrobia</taxon>
        <taxon>Thermomicrobiales</taxon>
        <taxon>environmental samples</taxon>
    </lineage>
</organism>
<keyword evidence="1" id="KW-0472">Membrane</keyword>
<dbReference type="InterPro" id="IPR010390">
    <property type="entry name" value="ABC-2_transporter-like"/>
</dbReference>
<protein>
    <submittedName>
        <fullName evidence="2">Efflux ABC transporter, permease protein</fullName>
    </submittedName>
</protein>
<feature type="transmembrane region" description="Helical" evidence="1">
    <location>
        <begin position="234"/>
        <end position="254"/>
    </location>
</feature>
<dbReference type="PANTHER" id="PTHR36833:SF1">
    <property type="entry name" value="INTEGRAL MEMBRANE TRANSPORT PROTEIN"/>
    <property type="match status" value="1"/>
</dbReference>
<sequence>MERLAILRNMALTSLQAEFQYRANVIASIIGGFAYQLTGFIVVWIVVARFDGLGGWTLPEITFLYGMRLTAHGIFYLLFSQMFDLDRVLISGEFDRYLVRPMSPLLQLFTRKLRVNCFGDLIGGVLLLAFAATGAGIDWSPSSLALLGAAVIGGALVEGSVQVTMGSLGFRFLNIAAVRVSTNEVFNIYGNYPVTIFPRVLEYLLTFALPVAFVAYFPASTILGRGDELSVSPLLGWLAPLVGVALFTIAVRIWTRQSRHYQSSGS</sequence>
<feature type="transmembrane region" description="Helical" evidence="1">
    <location>
        <begin position="143"/>
        <end position="161"/>
    </location>
</feature>
<dbReference type="AlphaFoldDB" id="A0A6J4V0J3"/>
<accession>A0A6J4V0J3</accession>